<evidence type="ECO:0000256" key="2">
    <source>
        <dbReference type="ARBA" id="ARBA00007459"/>
    </source>
</evidence>
<evidence type="ECO:0000256" key="3">
    <source>
        <dbReference type="ARBA" id="ARBA00022664"/>
    </source>
</evidence>
<feature type="compositionally biased region" description="Basic and acidic residues" evidence="5">
    <location>
        <begin position="1223"/>
        <end position="1244"/>
    </location>
</feature>
<dbReference type="Pfam" id="PF05182">
    <property type="entry name" value="Fip1"/>
    <property type="match status" value="1"/>
</dbReference>
<organism evidence="7 8">
    <name type="scientific">Ananas comosus</name>
    <name type="common">Pineapple</name>
    <name type="synonym">Ananas ananas</name>
    <dbReference type="NCBI Taxonomy" id="4615"/>
    <lineage>
        <taxon>Eukaryota</taxon>
        <taxon>Viridiplantae</taxon>
        <taxon>Streptophyta</taxon>
        <taxon>Embryophyta</taxon>
        <taxon>Tracheophyta</taxon>
        <taxon>Spermatophyta</taxon>
        <taxon>Magnoliopsida</taxon>
        <taxon>Liliopsida</taxon>
        <taxon>Poales</taxon>
        <taxon>Bromeliaceae</taxon>
        <taxon>Bromelioideae</taxon>
        <taxon>Ananas</taxon>
    </lineage>
</organism>
<feature type="compositionally biased region" description="Basic and acidic residues" evidence="5">
    <location>
        <begin position="901"/>
        <end position="1109"/>
    </location>
</feature>
<dbReference type="Proteomes" id="UP000092600">
    <property type="component" value="Unassembled WGS sequence"/>
</dbReference>
<feature type="compositionally biased region" description="Basic and acidic residues" evidence="5">
    <location>
        <begin position="109"/>
        <end position="122"/>
    </location>
</feature>
<comment type="subcellular location">
    <subcellularLocation>
        <location evidence="1">Nucleus</location>
    </subcellularLocation>
</comment>
<comment type="similarity">
    <text evidence="2">Belongs to the FIP1 family.</text>
</comment>
<feature type="compositionally biased region" description="Basic and acidic residues" evidence="5">
    <location>
        <begin position="1327"/>
        <end position="1341"/>
    </location>
</feature>
<feature type="compositionally biased region" description="Polar residues" evidence="5">
    <location>
        <begin position="650"/>
        <end position="676"/>
    </location>
</feature>
<dbReference type="STRING" id="4615.A0A199W084"/>
<dbReference type="EMBL" id="LSRQ01000448">
    <property type="protein sequence ID" value="OAY82684.1"/>
    <property type="molecule type" value="Genomic_DNA"/>
</dbReference>
<accession>A0A199W084</accession>
<dbReference type="InterPro" id="IPR007854">
    <property type="entry name" value="Fip1_dom"/>
</dbReference>
<dbReference type="PANTHER" id="PTHR36884:SF1">
    <property type="entry name" value="FIP1[V]-LIKE PROTEIN"/>
    <property type="match status" value="1"/>
</dbReference>
<feature type="compositionally biased region" description="Basic and acidic residues" evidence="5">
    <location>
        <begin position="869"/>
        <end position="889"/>
    </location>
</feature>
<dbReference type="GO" id="GO:0003723">
    <property type="term" value="F:RNA binding"/>
    <property type="evidence" value="ECO:0007669"/>
    <property type="project" value="TreeGrafter"/>
</dbReference>
<dbReference type="GO" id="GO:0006397">
    <property type="term" value="P:mRNA processing"/>
    <property type="evidence" value="ECO:0007669"/>
    <property type="project" value="UniProtKB-KW"/>
</dbReference>
<feature type="compositionally biased region" description="Basic and acidic residues" evidence="5">
    <location>
        <begin position="1257"/>
        <end position="1274"/>
    </location>
</feature>
<feature type="compositionally biased region" description="Polar residues" evidence="5">
    <location>
        <begin position="123"/>
        <end position="134"/>
    </location>
</feature>
<evidence type="ECO:0000313" key="7">
    <source>
        <dbReference type="EMBL" id="OAY82684.1"/>
    </source>
</evidence>
<keyword evidence="4" id="KW-0539">Nucleus</keyword>
<feature type="compositionally biased region" description="Basic and acidic residues" evidence="5">
    <location>
        <begin position="1191"/>
        <end position="1203"/>
    </location>
</feature>
<dbReference type="PANTHER" id="PTHR36884">
    <property type="entry name" value="FIP1[III]-LIKE PROTEIN"/>
    <property type="match status" value="1"/>
</dbReference>
<gene>
    <name evidence="7" type="ORF">ACMD2_19872</name>
</gene>
<feature type="compositionally biased region" description="Low complexity" evidence="5">
    <location>
        <begin position="1275"/>
        <end position="1288"/>
    </location>
</feature>
<evidence type="ECO:0000259" key="6">
    <source>
        <dbReference type="Pfam" id="PF05182"/>
    </source>
</evidence>
<feature type="compositionally biased region" description="Low complexity" evidence="5">
    <location>
        <begin position="47"/>
        <end position="61"/>
    </location>
</feature>
<sequence length="1369" mass="152761">MDDDDEFGDLYTDVLHPSSAAAAAAAVAPGADRIAIEVSPSHPPQTLAPAAAAGAAAAADELGGGGDDDGDDDWLLGRAPPAVEAPANWDDDEEDGASTRTADAVGSYARDESGARVLEKGNNEGNGARVSQISEGGADVMEEDEGTGVQVDGGGDQLLKGKIEENTDVGDLDQVPAIPGLSSGPPAPAPFLGRDLKPSGSEDWDSDSEDDLQIVLNDDNYGMLGGLRDGRGGVEDGDEDEDGEEDLVIVTDEDQLHHHHLPAAEEQDWGEEGMQAGGDGERKDGGEGAQKGSGAGGAAASARIGYSNHSFHPPPHHSMFKYVRPGAGPISGVGSAIGPQGQIRPPLPSGPLAGRGRGDWRPPLGRGIGNAQKGFYPIGSWNNSSARAFGTGLDFTLPPHKTVFDIEIDSFEEKPWRYPGADVSDFFNFELDEDKWKEYCKHLEQMRLEATMQSKIRVYESGRSEQEFDPDLPPELAAAAGYHDISTDNGRLSKADNGQIDVNSQGRGPANPTGRAIQVEGGYGERLPSIDTRPPRMRDSDAIIEDSVDDPVMYNGVLEQPEKDFQGERTKDSYEVKEDERNDASDYMDHINSSTNRRVPTRRAPLSSEGGDNALLPSETQDQYPPPNIKTKSPVNGGSSGAHHGGRLPQQISTARHSTSSGRKSNDAIRTQPTNSEGHDDHQDDLQLVENSEINEKSEVSPTIEDRFDENEDKLELHDGIEAGDDANSDIHQSSETLGEDNDLAHSGKKSKLSSRVEHSLAYDNDDEDMQRTSHSENSRAKSGSSREYHKRPELGEEVVQDERSRRLSDSKWRREGEESNFRRVDGQHHERSRTVPKGREDIYHPYSHRDLDRGRNFEMVREADVWQRREEALHGRRVKDEDIRREQSLEAGMRHRSKVRASDRTERDEDLHKKRVDDRDWRGSRPRERDDILMNRRETLDDSHTKRKKDEESSRRVKLEKEDLSYRAKEESSRRKRERDDGVDQRRREDNTRIRDKVEDYYPSKHKEDSLHHREREDRQRSKQPHESTSTHREREEGRGAVRSGRAGEDKLYGSSRNKEDLKPVGDKIYQDKERRRQNESAKRDQIGEETSMQHKGRDERISRHDRVSSQNYHSSSGSGGHHMYMEQKETMRKRKSSEPSEQNSQRPGKRRHQDHSAHQNEKFASENLGQKGNSKGQTDQEIIPSSKKNRSETREQSEAHLRGPFLKQGKEEPTSDDDNIGDSRRGRSKLERWTSHKERDFTTVDATKAFTTSSRAKEAEALNTDELGKTEANDNNAGSSNPNPSAKDGDLGQVTEKVAEDRDRHLDTVAKLKKRSERFKLPMPVEKETVQNKVAENEMPKPVNEAVPPEMEVKPERPARKRRWTGS</sequence>
<feature type="domain" description="Pre-mRNA polyadenylation factor Fip1" evidence="6">
    <location>
        <begin position="405"/>
        <end position="447"/>
    </location>
</feature>
<evidence type="ECO:0000256" key="4">
    <source>
        <dbReference type="ARBA" id="ARBA00023242"/>
    </source>
</evidence>
<keyword evidence="3" id="KW-0507">mRNA processing</keyword>
<feature type="compositionally biased region" description="Basic and acidic residues" evidence="5">
    <location>
        <begin position="770"/>
        <end position="850"/>
    </location>
</feature>
<feature type="compositionally biased region" description="Polar residues" evidence="5">
    <location>
        <begin position="1169"/>
        <end position="1182"/>
    </location>
</feature>
<feature type="region of interest" description="Disordered" evidence="5">
    <location>
        <begin position="224"/>
        <end position="243"/>
    </location>
</feature>
<feature type="compositionally biased region" description="Basic and acidic residues" evidence="5">
    <location>
        <begin position="560"/>
        <end position="589"/>
    </location>
</feature>
<reference evidence="7 8" key="1">
    <citation type="journal article" date="2016" name="DNA Res.">
        <title>The draft genome of MD-2 pineapple using hybrid error correction of long reads.</title>
        <authorList>
            <person name="Redwan R.M."/>
            <person name="Saidin A."/>
            <person name="Kumar S.V."/>
        </authorList>
    </citation>
    <scope>NUCLEOTIDE SEQUENCE [LARGE SCALE GENOMIC DNA]</scope>
    <source>
        <strain evidence="8">cv. MD2</strain>
        <tissue evidence="7">Leaf</tissue>
    </source>
</reference>
<feature type="compositionally biased region" description="Gly residues" evidence="5">
    <location>
        <begin position="287"/>
        <end position="297"/>
    </location>
</feature>
<feature type="region of interest" description="Disordered" evidence="5">
    <location>
        <begin position="38"/>
        <end position="211"/>
    </location>
</feature>
<feature type="compositionally biased region" description="Acidic residues" evidence="5">
    <location>
        <begin position="202"/>
        <end position="211"/>
    </location>
</feature>
<feature type="region of interest" description="Disordered" evidence="5">
    <location>
        <begin position="1325"/>
        <end position="1369"/>
    </location>
</feature>
<comment type="caution">
    <text evidence="7">The sequence shown here is derived from an EMBL/GenBank/DDBJ whole genome shotgun (WGS) entry which is preliminary data.</text>
</comment>
<evidence type="ECO:0000313" key="8">
    <source>
        <dbReference type="Proteomes" id="UP000092600"/>
    </source>
</evidence>
<feature type="region of interest" description="Disordered" evidence="5">
    <location>
        <begin position="558"/>
        <end position="850"/>
    </location>
</feature>
<feature type="compositionally biased region" description="Basic and acidic residues" evidence="5">
    <location>
        <begin position="1156"/>
        <end position="1166"/>
    </location>
</feature>
<evidence type="ECO:0000256" key="5">
    <source>
        <dbReference type="SAM" id="MobiDB-lite"/>
    </source>
</evidence>
<proteinExistence type="inferred from homology"/>
<name>A0A199W084_ANACO</name>
<evidence type="ECO:0000256" key="1">
    <source>
        <dbReference type="ARBA" id="ARBA00004123"/>
    </source>
</evidence>
<feature type="compositionally biased region" description="Low complexity" evidence="5">
    <location>
        <begin position="298"/>
        <end position="307"/>
    </location>
</feature>
<dbReference type="GO" id="GO:0016607">
    <property type="term" value="C:nuclear speck"/>
    <property type="evidence" value="ECO:0007669"/>
    <property type="project" value="TreeGrafter"/>
</dbReference>
<feature type="region of interest" description="Disordered" evidence="5">
    <location>
        <begin position="487"/>
        <end position="538"/>
    </location>
</feature>
<feature type="region of interest" description="Disordered" evidence="5">
    <location>
        <begin position="869"/>
        <end position="1307"/>
    </location>
</feature>
<feature type="region of interest" description="Disordered" evidence="5">
    <location>
        <begin position="260"/>
        <end position="311"/>
    </location>
</feature>
<dbReference type="InterPro" id="IPR044976">
    <property type="entry name" value="FIPS5/FIPS3-like"/>
</dbReference>
<protein>
    <submittedName>
        <fullName evidence="7">FIP1(V)-like protein</fullName>
    </submittedName>
</protein>